<evidence type="ECO:0000313" key="2">
    <source>
        <dbReference type="Proteomes" id="UP000292702"/>
    </source>
</evidence>
<dbReference type="EMBL" id="RWJN01000302">
    <property type="protein sequence ID" value="TCD63375.1"/>
    <property type="molecule type" value="Genomic_DNA"/>
</dbReference>
<name>A0A4R0RD18_9APHY</name>
<dbReference type="AlphaFoldDB" id="A0A4R0RD18"/>
<keyword evidence="2" id="KW-1185">Reference proteome</keyword>
<dbReference type="Gene3D" id="2.40.110.10">
    <property type="entry name" value="Butyryl-CoA Dehydrogenase, subunit A, domain 2"/>
    <property type="match status" value="1"/>
</dbReference>
<dbReference type="STRING" id="92696.A0A4R0RD18"/>
<gene>
    <name evidence="1" type="ORF">EIP91_005606</name>
</gene>
<dbReference type="Gene3D" id="1.20.140.10">
    <property type="entry name" value="Butyryl-CoA Dehydrogenase, subunit A, domain 3"/>
    <property type="match status" value="1"/>
</dbReference>
<dbReference type="Proteomes" id="UP000292702">
    <property type="component" value="Unassembled WGS sequence"/>
</dbReference>
<dbReference type="InterPro" id="IPR009100">
    <property type="entry name" value="AcylCoA_DH/oxidase_NM_dom_sf"/>
</dbReference>
<evidence type="ECO:0008006" key="3">
    <source>
        <dbReference type="Google" id="ProtNLM"/>
    </source>
</evidence>
<dbReference type="GO" id="GO:0005777">
    <property type="term" value="C:peroxisome"/>
    <property type="evidence" value="ECO:0007669"/>
    <property type="project" value="InterPro"/>
</dbReference>
<protein>
    <recommendedName>
        <fullName evidence="3">Acyl-coenzyme A oxidase</fullName>
    </recommendedName>
</protein>
<dbReference type="GO" id="GO:0055088">
    <property type="term" value="P:lipid homeostasis"/>
    <property type="evidence" value="ECO:0007669"/>
    <property type="project" value="TreeGrafter"/>
</dbReference>
<dbReference type="GO" id="GO:0033540">
    <property type="term" value="P:fatty acid beta-oxidation using acyl-CoA oxidase"/>
    <property type="evidence" value="ECO:0007669"/>
    <property type="project" value="TreeGrafter"/>
</dbReference>
<comment type="caution">
    <text evidence="1">The sequence shown here is derived from an EMBL/GenBank/DDBJ whole genome shotgun (WGS) entry which is preliminary data.</text>
</comment>
<dbReference type="InterPro" id="IPR046373">
    <property type="entry name" value="Acyl-CoA_Oxase/DH_mid-dom_sf"/>
</dbReference>
<dbReference type="GO" id="GO:0071949">
    <property type="term" value="F:FAD binding"/>
    <property type="evidence" value="ECO:0007669"/>
    <property type="project" value="InterPro"/>
</dbReference>
<dbReference type="SUPFAM" id="SSF47203">
    <property type="entry name" value="Acyl-CoA dehydrogenase C-terminal domain-like"/>
    <property type="match status" value="1"/>
</dbReference>
<evidence type="ECO:0000313" key="1">
    <source>
        <dbReference type="EMBL" id="TCD63375.1"/>
    </source>
</evidence>
<accession>A0A4R0RD18</accession>
<dbReference type="GO" id="GO:0005504">
    <property type="term" value="F:fatty acid binding"/>
    <property type="evidence" value="ECO:0007669"/>
    <property type="project" value="TreeGrafter"/>
</dbReference>
<dbReference type="GO" id="GO:0003997">
    <property type="term" value="F:acyl-CoA oxidase activity"/>
    <property type="evidence" value="ECO:0007669"/>
    <property type="project" value="InterPro"/>
</dbReference>
<reference evidence="1 2" key="1">
    <citation type="submission" date="2018-11" db="EMBL/GenBank/DDBJ databases">
        <title>Genome assembly of Steccherinum ochraceum LE-BIN_3174, the white-rot fungus of the Steccherinaceae family (The Residual Polyporoid clade, Polyporales, Basidiomycota).</title>
        <authorList>
            <person name="Fedorova T.V."/>
            <person name="Glazunova O.A."/>
            <person name="Landesman E.O."/>
            <person name="Moiseenko K.V."/>
            <person name="Psurtseva N.V."/>
            <person name="Savinova O.S."/>
            <person name="Shakhova N.V."/>
            <person name="Tyazhelova T.V."/>
            <person name="Vasina D.V."/>
        </authorList>
    </citation>
    <scope>NUCLEOTIDE SEQUENCE [LARGE SCALE GENOMIC DNA]</scope>
    <source>
        <strain evidence="1 2">LE-BIN_3174</strain>
    </source>
</reference>
<sequence length="553" mass="60965">MALDELHKHPLFSTRPEFLETNDRIKLAYQRAQLILQNWGLTLNDIGRCTPKFWEVQSDPIFVYDPAVSSIIACTVNLFIGSLAPLVRKHPYLKAVVDDALSGRIFGNLLLSEVGHGLDMLNLETTATKVDGGFVLHTPNSAATKFMPPTAPIDGIPKVAIVMARVLVDGENRGIHPFFVQTSDNRGMCSGISSACLPQRSGGSPLDYAMTTFDHVQLPETSFLGSSLEKPANEQMLLQSYVWRIPIGTALASIYVSHAAKFVACVGADYSLRRHIQGRGAERVPIIVFRTQQLPVLYATAVAHVLDAWRRQFVQYQMAANQDPRSKYGLSVVFKATVNRLVTMVARNMAERLGAQGLFGHNVISQLEMDNRGMAIAEGDIVVVCIRVFSEVLQERCQLPAPTHPEGLLSKHYAGILSRCSTLVATFPKGHRDPRFSSLILPQCESALLALGYALAHSAAADAGVPQPLLDLFEVGMIAQDAVWFSENANFSDQERMLAEDRAVQLALPHLKEYIDAMDVRKYITAPIVSDSAWSEWEKQLEWSSGDLPSARL</sequence>
<dbReference type="InterPro" id="IPR036250">
    <property type="entry name" value="AcylCo_DH-like_C"/>
</dbReference>
<dbReference type="InterPro" id="IPR012258">
    <property type="entry name" value="Acyl-CoA_oxidase"/>
</dbReference>
<dbReference type="OrthoDB" id="538336at2759"/>
<dbReference type="SUPFAM" id="SSF56645">
    <property type="entry name" value="Acyl-CoA dehydrogenase NM domain-like"/>
    <property type="match status" value="1"/>
</dbReference>
<dbReference type="PANTHER" id="PTHR10909">
    <property type="entry name" value="ELECTRON TRANSPORT OXIDOREDUCTASE"/>
    <property type="match status" value="1"/>
</dbReference>
<dbReference type="PANTHER" id="PTHR10909:SF382">
    <property type="entry name" value="ACYL-COENZYME A OXIDASE"/>
    <property type="match status" value="1"/>
</dbReference>
<proteinExistence type="predicted"/>
<organism evidence="1 2">
    <name type="scientific">Steccherinum ochraceum</name>
    <dbReference type="NCBI Taxonomy" id="92696"/>
    <lineage>
        <taxon>Eukaryota</taxon>
        <taxon>Fungi</taxon>
        <taxon>Dikarya</taxon>
        <taxon>Basidiomycota</taxon>
        <taxon>Agaricomycotina</taxon>
        <taxon>Agaricomycetes</taxon>
        <taxon>Polyporales</taxon>
        <taxon>Steccherinaceae</taxon>
        <taxon>Steccherinum</taxon>
    </lineage>
</organism>